<keyword evidence="1" id="KW-0677">Repeat</keyword>
<evidence type="ECO:0000313" key="5">
    <source>
        <dbReference type="Proteomes" id="UP000626109"/>
    </source>
</evidence>
<reference evidence="4" key="1">
    <citation type="submission" date="2021-02" db="EMBL/GenBank/DDBJ databases">
        <authorList>
            <person name="Dougan E. K."/>
            <person name="Rhodes N."/>
            <person name="Thang M."/>
            <person name="Chan C."/>
        </authorList>
    </citation>
    <scope>NUCLEOTIDE SEQUENCE</scope>
</reference>
<keyword evidence="3" id="KW-0812">Transmembrane</keyword>
<dbReference type="PANTHER" id="PTHR47447">
    <property type="entry name" value="OS03G0856100 PROTEIN"/>
    <property type="match status" value="1"/>
</dbReference>
<keyword evidence="3" id="KW-0472">Membrane</keyword>
<comment type="caution">
    <text evidence="4">The sequence shown here is derived from an EMBL/GenBank/DDBJ whole genome shotgun (WGS) entry which is preliminary data.</text>
</comment>
<proteinExistence type="predicted"/>
<dbReference type="EMBL" id="CAJNNW010000995">
    <property type="protein sequence ID" value="CAE8633618.1"/>
    <property type="molecule type" value="Genomic_DNA"/>
</dbReference>
<dbReference type="Pfam" id="PF01535">
    <property type="entry name" value="PPR"/>
    <property type="match status" value="1"/>
</dbReference>
<dbReference type="PANTHER" id="PTHR47447:SF17">
    <property type="entry name" value="OS12G0638900 PROTEIN"/>
    <property type="match status" value="1"/>
</dbReference>
<evidence type="ECO:0000256" key="1">
    <source>
        <dbReference type="ARBA" id="ARBA00022737"/>
    </source>
</evidence>
<feature type="transmembrane region" description="Helical" evidence="3">
    <location>
        <begin position="205"/>
        <end position="231"/>
    </location>
</feature>
<dbReference type="InterPro" id="IPR002885">
    <property type="entry name" value="PPR_rpt"/>
</dbReference>
<sequence length="248" mass="26643">MSGCEKGKEWEQAFMLMQDLLDMSLRPDLLTLNSMISAYSQVSLWQQAQALLDTAGCEHGLHPDVVSYSAVISACGKAQQWQRVLELVARMELQSLSPSVVTYTTALVACQQAGQWQSVLGLLGGLVAQQGRDPVAIACAAAIGACSEAEQWLSAVSLEGQLHGLAAALLRDCSFAKNGRCCCCCWCTAHIAGCCSKVGGCCSRFGLHFALFVLGIKAMLLCCLLFVFFVVDSYVFSSSIPIRVCYVC</sequence>
<gene>
    <name evidence="4" type="ORF">PGLA2088_LOCUS1294</name>
</gene>
<evidence type="ECO:0000256" key="3">
    <source>
        <dbReference type="SAM" id="Phobius"/>
    </source>
</evidence>
<dbReference type="Proteomes" id="UP000626109">
    <property type="component" value="Unassembled WGS sequence"/>
</dbReference>
<dbReference type="Gene3D" id="1.25.40.10">
    <property type="entry name" value="Tetratricopeptide repeat domain"/>
    <property type="match status" value="1"/>
</dbReference>
<dbReference type="Pfam" id="PF13041">
    <property type="entry name" value="PPR_2"/>
    <property type="match status" value="1"/>
</dbReference>
<organism evidence="4 5">
    <name type="scientific">Polarella glacialis</name>
    <name type="common">Dinoflagellate</name>
    <dbReference type="NCBI Taxonomy" id="89957"/>
    <lineage>
        <taxon>Eukaryota</taxon>
        <taxon>Sar</taxon>
        <taxon>Alveolata</taxon>
        <taxon>Dinophyceae</taxon>
        <taxon>Suessiales</taxon>
        <taxon>Suessiaceae</taxon>
        <taxon>Polarella</taxon>
    </lineage>
</organism>
<dbReference type="InterPro" id="IPR011990">
    <property type="entry name" value="TPR-like_helical_dom_sf"/>
</dbReference>
<dbReference type="AlphaFoldDB" id="A0A813H753"/>
<dbReference type="PROSITE" id="PS51375">
    <property type="entry name" value="PPR"/>
    <property type="match status" value="1"/>
</dbReference>
<evidence type="ECO:0000313" key="4">
    <source>
        <dbReference type="EMBL" id="CAE8633618.1"/>
    </source>
</evidence>
<evidence type="ECO:0000256" key="2">
    <source>
        <dbReference type="PROSITE-ProRule" id="PRU00708"/>
    </source>
</evidence>
<evidence type="ECO:0008006" key="6">
    <source>
        <dbReference type="Google" id="ProtNLM"/>
    </source>
</evidence>
<name>A0A813H753_POLGL</name>
<accession>A0A813H753</accession>
<keyword evidence="3" id="KW-1133">Transmembrane helix</keyword>
<protein>
    <recommendedName>
        <fullName evidence="6">Pentatricopeptide repeat-containing protein, chloroplastic</fullName>
    </recommendedName>
</protein>
<dbReference type="NCBIfam" id="TIGR00756">
    <property type="entry name" value="PPR"/>
    <property type="match status" value="1"/>
</dbReference>
<feature type="repeat" description="PPR" evidence="2">
    <location>
        <begin position="64"/>
        <end position="98"/>
    </location>
</feature>